<dbReference type="GeneID" id="82149918"/>
<reference evidence="1 2" key="1">
    <citation type="submission" date="2019-02" db="EMBL/GenBank/DDBJ databases">
        <title>Isolation and identification of novel species under the genus Muribaculum.</title>
        <authorList>
            <person name="Miyake S."/>
            <person name="Ding Y."/>
            <person name="Low A."/>
            <person name="Soh M."/>
            <person name="Seedorf H."/>
        </authorList>
    </citation>
    <scope>NUCLEOTIDE SEQUENCE [LARGE SCALE GENOMIC DNA]</scope>
    <source>
        <strain evidence="1 2">TLL-A3</strain>
    </source>
</reference>
<evidence type="ECO:0000313" key="1">
    <source>
        <dbReference type="EMBL" id="TGG40784.1"/>
    </source>
</evidence>
<dbReference type="EMBL" id="SJSA01000001">
    <property type="protein sequence ID" value="TGG40784.1"/>
    <property type="molecule type" value="Genomic_DNA"/>
</dbReference>
<proteinExistence type="predicted"/>
<organism evidence="1 2">
    <name type="scientific">Duncaniella freteri</name>
    <dbReference type="NCBI Taxonomy" id="2530391"/>
    <lineage>
        <taxon>Bacteria</taxon>
        <taxon>Pseudomonadati</taxon>
        <taxon>Bacteroidota</taxon>
        <taxon>Bacteroidia</taxon>
        <taxon>Bacteroidales</taxon>
        <taxon>Muribaculaceae</taxon>
        <taxon>Duncaniella</taxon>
    </lineage>
</organism>
<evidence type="ECO:0008006" key="3">
    <source>
        <dbReference type="Google" id="ProtNLM"/>
    </source>
</evidence>
<dbReference type="InterPro" id="IPR025935">
    <property type="entry name" value="AbiH"/>
</dbReference>
<dbReference type="Pfam" id="PF14253">
    <property type="entry name" value="AbiH"/>
    <property type="match status" value="1"/>
</dbReference>
<keyword evidence="2" id="KW-1185">Reference proteome</keyword>
<evidence type="ECO:0000313" key="2">
    <source>
        <dbReference type="Proteomes" id="UP000297635"/>
    </source>
</evidence>
<sequence length="328" mass="37956">MATISSLYIIGNGFDLHHGINSSYGNFREWLSENDCDLLYQFDKIYGDCDSDWWKDFENQLASLNAIEYSGGIAFENQPDLMSEHCDRTWNDAQIAVEQELEGLFCSLRQDFHNWIIQLNTPVYARKIKLEAKEALFVNFNYTLTLENLYNINPKHILHIHGCVDYDEEFILGHGKSFDELQQLNSIELPKPPEDISSDELAQFYEDNAVGQELHEQLALDAAISGVAAQRKPVDTLLHRFADFIGTMDEVKNICIYGLSLSDVDVPYIQYLALKFKDAQWQFSDFKNQNLQKINSFCESNEITDYRVVNLEDIMQVHQLCIPFEEFE</sequence>
<dbReference type="RefSeq" id="WP_135471750.1">
    <property type="nucleotide sequence ID" value="NZ_SJSA01000001.1"/>
</dbReference>
<accession>A0A4Z0V8N8</accession>
<name>A0A4Z0V8N8_9BACT</name>
<dbReference type="Proteomes" id="UP000297635">
    <property type="component" value="Unassembled WGS sequence"/>
</dbReference>
<protein>
    <recommendedName>
        <fullName evidence="3">Bacteriophage abortive infection AbiH</fullName>
    </recommendedName>
</protein>
<dbReference type="AlphaFoldDB" id="A0A4Z0V8N8"/>
<comment type="caution">
    <text evidence="1">The sequence shown here is derived from an EMBL/GenBank/DDBJ whole genome shotgun (WGS) entry which is preliminary data.</text>
</comment>
<gene>
    <name evidence="1" type="ORF">EZ315_08960</name>
</gene>